<sequence length="83" mass="9582">MDSDDECITQGLDDLNRGVKYTAPVSICPELLANCSNILLQRTPLSKRLTNEQIDGRLCDILVLKYVNNKDMFMRNHMFHIIR</sequence>
<dbReference type="SUPFAM" id="SSF75632">
    <property type="entry name" value="Cullin homology domain"/>
    <property type="match status" value="1"/>
</dbReference>
<keyword evidence="2" id="KW-1185">Reference proteome</keyword>
<dbReference type="VEuPathDB" id="VectorBase:GMOY010897"/>
<dbReference type="EnsemblMetazoa" id="GMOY010897-RA">
    <property type="protein sequence ID" value="GMOY010897-PA"/>
    <property type="gene ID" value="GMOY010897"/>
</dbReference>
<dbReference type="Proteomes" id="UP000092444">
    <property type="component" value="Unassembled WGS sequence"/>
</dbReference>
<organism evidence="1 2">
    <name type="scientific">Glossina morsitans morsitans</name>
    <name type="common">Savannah tsetse fly</name>
    <dbReference type="NCBI Taxonomy" id="37546"/>
    <lineage>
        <taxon>Eukaryota</taxon>
        <taxon>Metazoa</taxon>
        <taxon>Ecdysozoa</taxon>
        <taxon>Arthropoda</taxon>
        <taxon>Hexapoda</taxon>
        <taxon>Insecta</taxon>
        <taxon>Pterygota</taxon>
        <taxon>Neoptera</taxon>
        <taxon>Endopterygota</taxon>
        <taxon>Diptera</taxon>
        <taxon>Brachycera</taxon>
        <taxon>Muscomorpha</taxon>
        <taxon>Hippoboscoidea</taxon>
        <taxon>Glossinidae</taxon>
        <taxon>Glossina</taxon>
    </lineage>
</organism>
<dbReference type="AlphaFoldDB" id="A0A1B0GC67"/>
<evidence type="ECO:0000313" key="1">
    <source>
        <dbReference type="EnsemblMetazoa" id="GMOY010897-PA"/>
    </source>
</evidence>
<evidence type="ECO:0000313" key="2">
    <source>
        <dbReference type="Proteomes" id="UP000092444"/>
    </source>
</evidence>
<dbReference type="InterPro" id="IPR036317">
    <property type="entry name" value="Cullin_homology_sf"/>
</dbReference>
<dbReference type="EMBL" id="CCAG010007818">
    <property type="status" value="NOT_ANNOTATED_CDS"/>
    <property type="molecule type" value="Genomic_DNA"/>
</dbReference>
<name>A0A1B0GC67_GLOMM</name>
<reference evidence="1" key="1">
    <citation type="submission" date="2020-05" db="UniProtKB">
        <authorList>
            <consortium name="EnsemblMetazoa"/>
        </authorList>
    </citation>
    <scope>IDENTIFICATION</scope>
    <source>
        <strain evidence="1">Yale</strain>
    </source>
</reference>
<protein>
    <submittedName>
        <fullName evidence="1">Uncharacterized protein</fullName>
    </submittedName>
</protein>
<proteinExistence type="predicted"/>
<dbReference type="STRING" id="37546.A0A1B0GC67"/>
<accession>A0A1B0GC67</accession>